<protein>
    <submittedName>
        <fullName evidence="6">ABC-2 type transport system ATP-binding protein</fullName>
    </submittedName>
</protein>
<feature type="domain" description="ABC transporter" evidence="5">
    <location>
        <begin position="2"/>
        <end position="227"/>
    </location>
</feature>
<dbReference type="RefSeq" id="WP_211345165.1">
    <property type="nucleotide sequence ID" value="NZ_VFMO01000001.1"/>
</dbReference>
<keyword evidence="3" id="KW-0547">Nucleotide-binding</keyword>
<evidence type="ECO:0000313" key="6">
    <source>
        <dbReference type="EMBL" id="TQJ14475.1"/>
    </source>
</evidence>
<dbReference type="Proteomes" id="UP000320806">
    <property type="component" value="Unassembled WGS sequence"/>
</dbReference>
<organism evidence="6 7">
    <name type="scientific">Yimella lutea</name>
    <dbReference type="NCBI Taxonomy" id="587872"/>
    <lineage>
        <taxon>Bacteria</taxon>
        <taxon>Bacillati</taxon>
        <taxon>Actinomycetota</taxon>
        <taxon>Actinomycetes</taxon>
        <taxon>Micrococcales</taxon>
        <taxon>Dermacoccaceae</taxon>
        <taxon>Yimella</taxon>
    </lineage>
</organism>
<dbReference type="PANTHER" id="PTHR43335:SF4">
    <property type="entry name" value="ABC TRANSPORTER, ATP-BINDING PROTEIN"/>
    <property type="match status" value="1"/>
</dbReference>
<dbReference type="Gene3D" id="3.40.50.300">
    <property type="entry name" value="P-loop containing nucleotide triphosphate hydrolases"/>
    <property type="match status" value="1"/>
</dbReference>
<evidence type="ECO:0000259" key="5">
    <source>
        <dbReference type="PROSITE" id="PS50893"/>
    </source>
</evidence>
<dbReference type="PROSITE" id="PS00211">
    <property type="entry name" value="ABC_TRANSPORTER_1"/>
    <property type="match status" value="1"/>
</dbReference>
<proteinExistence type="inferred from homology"/>
<name>A0A542EGN5_9MICO</name>
<dbReference type="AlphaFoldDB" id="A0A542EGN5"/>
<dbReference type="PROSITE" id="PS50893">
    <property type="entry name" value="ABC_TRANSPORTER_2"/>
    <property type="match status" value="1"/>
</dbReference>
<evidence type="ECO:0000256" key="4">
    <source>
        <dbReference type="ARBA" id="ARBA00022840"/>
    </source>
</evidence>
<dbReference type="SMART" id="SM00382">
    <property type="entry name" value="AAA"/>
    <property type="match status" value="1"/>
</dbReference>
<dbReference type="EMBL" id="VFMO01000001">
    <property type="protein sequence ID" value="TQJ14475.1"/>
    <property type="molecule type" value="Genomic_DNA"/>
</dbReference>
<dbReference type="InterPro" id="IPR003593">
    <property type="entry name" value="AAA+_ATPase"/>
</dbReference>
<dbReference type="GO" id="GO:0005524">
    <property type="term" value="F:ATP binding"/>
    <property type="evidence" value="ECO:0007669"/>
    <property type="project" value="UniProtKB-KW"/>
</dbReference>
<evidence type="ECO:0000256" key="3">
    <source>
        <dbReference type="ARBA" id="ARBA00022741"/>
    </source>
</evidence>
<sequence>MIQVERLTKRYGDRLAVNELSFIARDGAVTGFVGPNGAGKSTTLRCIAGLDTPDAGTAHIDGQSYDRLLRPMTVLGAMLDPAWVHPGRTASAHLRWICAASSIAKQRCEEVLNLTGLTNVANDRVSSFSLGMRQRLGLAVSLIGDPKHLILDEPLNGLDPEGVRWMRTFLRAAAADGKCIVVSSHLLTELQLVADDVVLIAQGTLLDQAPVTDLVSRTGGTAATLRIEGAAGTAARVLREAGWCVTDGGDHLSVSGGGDFDDIGRACHSAGVAVLELSRQVHTLEDAVLGLTQDHVEYVSGGGQR</sequence>
<gene>
    <name evidence="6" type="ORF">FB459_1939</name>
</gene>
<keyword evidence="7" id="KW-1185">Reference proteome</keyword>
<dbReference type="GO" id="GO:0016887">
    <property type="term" value="F:ATP hydrolysis activity"/>
    <property type="evidence" value="ECO:0007669"/>
    <property type="project" value="InterPro"/>
</dbReference>
<keyword evidence="2" id="KW-0813">Transport</keyword>
<dbReference type="InterPro" id="IPR017871">
    <property type="entry name" value="ABC_transporter-like_CS"/>
</dbReference>
<keyword evidence="4 6" id="KW-0067">ATP-binding</keyword>
<dbReference type="SUPFAM" id="SSF52540">
    <property type="entry name" value="P-loop containing nucleoside triphosphate hydrolases"/>
    <property type="match status" value="1"/>
</dbReference>
<evidence type="ECO:0000256" key="2">
    <source>
        <dbReference type="ARBA" id="ARBA00022448"/>
    </source>
</evidence>
<reference evidence="6 7" key="1">
    <citation type="submission" date="2019-06" db="EMBL/GenBank/DDBJ databases">
        <title>Sequencing the genomes of 1000 actinobacteria strains.</title>
        <authorList>
            <person name="Klenk H.-P."/>
        </authorList>
    </citation>
    <scope>NUCLEOTIDE SEQUENCE [LARGE SCALE GENOMIC DNA]</scope>
    <source>
        <strain evidence="6 7">DSM 19828</strain>
    </source>
</reference>
<evidence type="ECO:0000313" key="7">
    <source>
        <dbReference type="Proteomes" id="UP000320806"/>
    </source>
</evidence>
<evidence type="ECO:0000256" key="1">
    <source>
        <dbReference type="ARBA" id="ARBA00005417"/>
    </source>
</evidence>
<dbReference type="InterPro" id="IPR003439">
    <property type="entry name" value="ABC_transporter-like_ATP-bd"/>
</dbReference>
<comment type="similarity">
    <text evidence="1">Belongs to the ABC transporter superfamily.</text>
</comment>
<dbReference type="PANTHER" id="PTHR43335">
    <property type="entry name" value="ABC TRANSPORTER, ATP-BINDING PROTEIN"/>
    <property type="match status" value="1"/>
</dbReference>
<accession>A0A542EGN5</accession>
<comment type="caution">
    <text evidence="6">The sequence shown here is derived from an EMBL/GenBank/DDBJ whole genome shotgun (WGS) entry which is preliminary data.</text>
</comment>
<dbReference type="Pfam" id="PF00005">
    <property type="entry name" value="ABC_tran"/>
    <property type="match status" value="1"/>
</dbReference>
<dbReference type="InterPro" id="IPR027417">
    <property type="entry name" value="P-loop_NTPase"/>
</dbReference>